<proteinExistence type="predicted"/>
<gene>
    <name evidence="6" type="ORF">LCGC14_1568360</name>
</gene>
<dbReference type="SUPFAM" id="SSF46785">
    <property type="entry name" value="Winged helix' DNA-binding domain"/>
    <property type="match status" value="1"/>
</dbReference>
<accession>A0A0F9IKE8</accession>
<evidence type="ECO:0000256" key="1">
    <source>
        <dbReference type="ARBA" id="ARBA00022898"/>
    </source>
</evidence>
<dbReference type="Pfam" id="PF00392">
    <property type="entry name" value="GntR"/>
    <property type="match status" value="1"/>
</dbReference>
<evidence type="ECO:0000256" key="2">
    <source>
        <dbReference type="ARBA" id="ARBA00023015"/>
    </source>
</evidence>
<name>A0A0F9IKE8_9ZZZZ</name>
<sequence length="82" mass="9135">MQPLVIEFDESEPAKYLQLASAIRSAIMQGKLAPGVKLSSARVMANTYQLNRHTVMNALQLLVAEGWLESQQRSGYRVTKSL</sequence>
<feature type="domain" description="HTH gntR-type" evidence="5">
    <location>
        <begin position="13"/>
        <end position="81"/>
    </location>
</feature>
<reference evidence="6" key="1">
    <citation type="journal article" date="2015" name="Nature">
        <title>Complex archaea that bridge the gap between prokaryotes and eukaryotes.</title>
        <authorList>
            <person name="Spang A."/>
            <person name="Saw J.H."/>
            <person name="Jorgensen S.L."/>
            <person name="Zaremba-Niedzwiedzka K."/>
            <person name="Martijn J."/>
            <person name="Lind A.E."/>
            <person name="van Eijk R."/>
            <person name="Schleper C."/>
            <person name="Guy L."/>
            <person name="Ettema T.J."/>
        </authorList>
    </citation>
    <scope>NUCLEOTIDE SEQUENCE</scope>
</reference>
<keyword evidence="2" id="KW-0805">Transcription regulation</keyword>
<dbReference type="InterPro" id="IPR036388">
    <property type="entry name" value="WH-like_DNA-bd_sf"/>
</dbReference>
<evidence type="ECO:0000256" key="3">
    <source>
        <dbReference type="ARBA" id="ARBA00023125"/>
    </source>
</evidence>
<dbReference type="PANTHER" id="PTHR46577:SF1">
    <property type="entry name" value="HTH-TYPE TRANSCRIPTIONAL REGULATORY PROTEIN GABR"/>
    <property type="match status" value="1"/>
</dbReference>
<dbReference type="SMART" id="SM00345">
    <property type="entry name" value="HTH_GNTR"/>
    <property type="match status" value="1"/>
</dbReference>
<dbReference type="InterPro" id="IPR051446">
    <property type="entry name" value="HTH_trans_reg/aminotransferase"/>
</dbReference>
<dbReference type="PROSITE" id="PS50949">
    <property type="entry name" value="HTH_GNTR"/>
    <property type="match status" value="1"/>
</dbReference>
<keyword evidence="1" id="KW-0663">Pyridoxal phosphate</keyword>
<keyword evidence="4" id="KW-0804">Transcription</keyword>
<evidence type="ECO:0000256" key="4">
    <source>
        <dbReference type="ARBA" id="ARBA00023163"/>
    </source>
</evidence>
<dbReference type="InterPro" id="IPR000524">
    <property type="entry name" value="Tscrpt_reg_HTH_GntR"/>
</dbReference>
<dbReference type="Gene3D" id="1.10.10.10">
    <property type="entry name" value="Winged helix-like DNA-binding domain superfamily/Winged helix DNA-binding domain"/>
    <property type="match status" value="1"/>
</dbReference>
<dbReference type="AlphaFoldDB" id="A0A0F9IKE8"/>
<dbReference type="CDD" id="cd07377">
    <property type="entry name" value="WHTH_GntR"/>
    <property type="match status" value="1"/>
</dbReference>
<dbReference type="InterPro" id="IPR036390">
    <property type="entry name" value="WH_DNA-bd_sf"/>
</dbReference>
<organism evidence="6">
    <name type="scientific">marine sediment metagenome</name>
    <dbReference type="NCBI Taxonomy" id="412755"/>
    <lineage>
        <taxon>unclassified sequences</taxon>
        <taxon>metagenomes</taxon>
        <taxon>ecological metagenomes</taxon>
    </lineage>
</organism>
<dbReference type="PANTHER" id="PTHR46577">
    <property type="entry name" value="HTH-TYPE TRANSCRIPTIONAL REGULATORY PROTEIN GABR"/>
    <property type="match status" value="1"/>
</dbReference>
<dbReference type="GO" id="GO:0003700">
    <property type="term" value="F:DNA-binding transcription factor activity"/>
    <property type="evidence" value="ECO:0007669"/>
    <property type="project" value="InterPro"/>
</dbReference>
<evidence type="ECO:0000259" key="5">
    <source>
        <dbReference type="PROSITE" id="PS50949"/>
    </source>
</evidence>
<comment type="caution">
    <text evidence="6">The sequence shown here is derived from an EMBL/GenBank/DDBJ whole genome shotgun (WGS) entry which is preliminary data.</text>
</comment>
<protein>
    <recommendedName>
        <fullName evidence="5">HTH gntR-type domain-containing protein</fullName>
    </recommendedName>
</protein>
<feature type="non-terminal residue" evidence="6">
    <location>
        <position position="82"/>
    </location>
</feature>
<dbReference type="EMBL" id="LAZR01012196">
    <property type="protein sequence ID" value="KKM28077.1"/>
    <property type="molecule type" value="Genomic_DNA"/>
</dbReference>
<evidence type="ECO:0000313" key="6">
    <source>
        <dbReference type="EMBL" id="KKM28077.1"/>
    </source>
</evidence>
<dbReference type="GO" id="GO:0003677">
    <property type="term" value="F:DNA binding"/>
    <property type="evidence" value="ECO:0007669"/>
    <property type="project" value="UniProtKB-KW"/>
</dbReference>
<keyword evidence="3" id="KW-0238">DNA-binding</keyword>